<proteinExistence type="predicted"/>
<reference evidence="1 2" key="1">
    <citation type="submission" date="2019-07" db="EMBL/GenBank/DDBJ databases">
        <title>Whole genome shotgun sequence of Reyranella soli NBRC 108950.</title>
        <authorList>
            <person name="Hosoyama A."/>
            <person name="Uohara A."/>
            <person name="Ohji S."/>
            <person name="Ichikawa N."/>
        </authorList>
    </citation>
    <scope>NUCLEOTIDE SEQUENCE [LARGE SCALE GENOMIC DNA]</scope>
    <source>
        <strain evidence="1 2">NBRC 108950</strain>
    </source>
</reference>
<protein>
    <submittedName>
        <fullName evidence="1">Uncharacterized protein</fullName>
    </submittedName>
</protein>
<organism evidence="1 2">
    <name type="scientific">Reyranella soli</name>
    <dbReference type="NCBI Taxonomy" id="1230389"/>
    <lineage>
        <taxon>Bacteria</taxon>
        <taxon>Pseudomonadati</taxon>
        <taxon>Pseudomonadota</taxon>
        <taxon>Alphaproteobacteria</taxon>
        <taxon>Hyphomicrobiales</taxon>
        <taxon>Reyranellaceae</taxon>
        <taxon>Reyranella</taxon>
    </lineage>
</organism>
<evidence type="ECO:0000313" key="2">
    <source>
        <dbReference type="Proteomes" id="UP000321058"/>
    </source>
</evidence>
<comment type="caution">
    <text evidence="1">The sequence shown here is derived from an EMBL/GenBank/DDBJ whole genome shotgun (WGS) entry which is preliminary data.</text>
</comment>
<keyword evidence="2" id="KW-1185">Reference proteome</keyword>
<gene>
    <name evidence="1" type="ORF">RSO01_86660</name>
</gene>
<sequence length="308" mass="33266">MALTADGITGHPGLHSAIRQQCRIMQQTYDGNPRLASVFGSQHRWLMGQVALALYFRSCSSGKGGGINSAQVLDLVSRHGVASRNTADAFLKEMLKYGFARYVPTAADKRTRPIEPTEISVDAIHGWIGMHLATLDRLDHGGRLETYLGTPGALVALHPGVAEGLLSSASVRRPERTFSLFTWLNNGGVIMDWLIAGIEETNAEAERVPTSIASIAAMAQRLNLSRTHLSRKLRDAEALGSIGWQGKRGESVMWVSSGFRREYAAAQAVKLAIIDSAFAACFRQAPVEALPAAAMQRPPRGATLYDAA</sequence>
<name>A0A512NRB3_9HYPH</name>
<accession>A0A512NRB3</accession>
<evidence type="ECO:0000313" key="1">
    <source>
        <dbReference type="EMBL" id="GEP61500.1"/>
    </source>
</evidence>
<dbReference type="RefSeq" id="WP_174825994.1">
    <property type="nucleotide sequence ID" value="NZ_BKAJ01000229.1"/>
</dbReference>
<dbReference type="EMBL" id="BKAJ01000229">
    <property type="protein sequence ID" value="GEP61500.1"/>
    <property type="molecule type" value="Genomic_DNA"/>
</dbReference>
<dbReference type="Proteomes" id="UP000321058">
    <property type="component" value="Unassembled WGS sequence"/>
</dbReference>
<dbReference type="AlphaFoldDB" id="A0A512NRB3"/>